<keyword evidence="1" id="KW-0732">Signal</keyword>
<sequence>MKFQSKKALILAMSSSLFFSGCSIFAVSTATSVVSTGVTVGTVALQTNRMMNHLNAFQNIAQNNAGNRATGSKGGEASTRYILEQVKKSGYDVQMLAFENREKAVGQNILVEIPGKNKDQAILVGAHYDSVKMGPGINDNASGTALLLDLVQEMSEKKVQPEHSIYVAFWDSEEEGIAGSKAYVDKLTEQQLKGIKAYINVDMVGTKDPEILIADADKSSVDDMENMLKERGMAEKDYKPLLDGLRNVPSHAGDQALEESLKAFFKAKNLKIKEDVSTLTASDTAPFLGKVPVTSLILFNEKMKGDVLEFAPCYHAACDTVDKVDPQSMQIAAEALVHLLKTVDTQ</sequence>
<organism evidence="3 4">
    <name type="scientific">Acinetobacter stercoris</name>
    <dbReference type="NCBI Taxonomy" id="2126983"/>
    <lineage>
        <taxon>Bacteria</taxon>
        <taxon>Pseudomonadati</taxon>
        <taxon>Pseudomonadota</taxon>
        <taxon>Gammaproteobacteria</taxon>
        <taxon>Moraxellales</taxon>
        <taxon>Moraxellaceae</taxon>
        <taxon>Acinetobacter</taxon>
    </lineage>
</organism>
<feature type="signal peptide" evidence="1">
    <location>
        <begin position="1"/>
        <end position="26"/>
    </location>
</feature>
<dbReference type="PANTHER" id="PTHR12147">
    <property type="entry name" value="METALLOPEPTIDASE M28 FAMILY MEMBER"/>
    <property type="match status" value="1"/>
</dbReference>
<dbReference type="AlphaFoldDB" id="A0A2U3MYH7"/>
<accession>A0A2U3MYH7</accession>
<dbReference type="GO" id="GO:0008235">
    <property type="term" value="F:metalloexopeptidase activity"/>
    <property type="evidence" value="ECO:0007669"/>
    <property type="project" value="InterPro"/>
</dbReference>
<dbReference type="Proteomes" id="UP000245974">
    <property type="component" value="Unassembled WGS sequence"/>
</dbReference>
<keyword evidence="4" id="KW-1185">Reference proteome</keyword>
<keyword evidence="3" id="KW-0645">Protease</keyword>
<feature type="chain" id="PRO_5015726065" evidence="1">
    <location>
        <begin position="27"/>
        <end position="346"/>
    </location>
</feature>
<proteinExistence type="predicted"/>
<dbReference type="EC" id="3.4.11.24" evidence="3"/>
<protein>
    <submittedName>
        <fullName evidence="3">Aminopeptidase S</fullName>
        <ecNumber evidence="3">3.4.11.24</ecNumber>
    </submittedName>
</protein>
<dbReference type="OrthoDB" id="9778250at2"/>
<dbReference type="InParanoid" id="A0A2U3MYH7"/>
<dbReference type="Gene3D" id="3.40.630.10">
    <property type="entry name" value="Zn peptidases"/>
    <property type="match status" value="1"/>
</dbReference>
<dbReference type="Pfam" id="PF04389">
    <property type="entry name" value="Peptidase_M28"/>
    <property type="match status" value="1"/>
</dbReference>
<gene>
    <name evidence="3" type="ORF">KPC_1674</name>
</gene>
<dbReference type="SUPFAM" id="SSF53187">
    <property type="entry name" value="Zn-dependent exopeptidases"/>
    <property type="match status" value="1"/>
</dbReference>
<dbReference type="PANTHER" id="PTHR12147:SF26">
    <property type="entry name" value="PEPTIDASE M28 DOMAIN-CONTAINING PROTEIN"/>
    <property type="match status" value="1"/>
</dbReference>
<dbReference type="PROSITE" id="PS51257">
    <property type="entry name" value="PROKAR_LIPOPROTEIN"/>
    <property type="match status" value="1"/>
</dbReference>
<reference evidence="4" key="1">
    <citation type="submission" date="2018-03" db="EMBL/GenBank/DDBJ databases">
        <authorList>
            <person name="Blom J."/>
        </authorList>
    </citation>
    <scope>NUCLEOTIDE SEQUENCE [LARGE SCALE GENOMIC DNA]</scope>
    <source>
        <strain evidence="4">KPC-SM-21</strain>
    </source>
</reference>
<feature type="domain" description="Peptidase M28" evidence="2">
    <location>
        <begin position="108"/>
        <end position="338"/>
    </location>
</feature>
<evidence type="ECO:0000313" key="3">
    <source>
        <dbReference type="EMBL" id="SPL70496.1"/>
    </source>
</evidence>
<dbReference type="InterPro" id="IPR007484">
    <property type="entry name" value="Peptidase_M28"/>
</dbReference>
<dbReference type="EMBL" id="OOGT01000063">
    <property type="protein sequence ID" value="SPL70496.1"/>
    <property type="molecule type" value="Genomic_DNA"/>
</dbReference>
<dbReference type="GO" id="GO:0006508">
    <property type="term" value="P:proteolysis"/>
    <property type="evidence" value="ECO:0007669"/>
    <property type="project" value="InterPro"/>
</dbReference>
<name>A0A2U3MYH7_9GAMM</name>
<keyword evidence="3" id="KW-0031">Aminopeptidase</keyword>
<keyword evidence="3" id="KW-0378">Hydrolase</keyword>
<evidence type="ECO:0000259" key="2">
    <source>
        <dbReference type="Pfam" id="PF04389"/>
    </source>
</evidence>
<evidence type="ECO:0000256" key="1">
    <source>
        <dbReference type="SAM" id="SignalP"/>
    </source>
</evidence>
<dbReference type="GO" id="GO:0004177">
    <property type="term" value="F:aminopeptidase activity"/>
    <property type="evidence" value="ECO:0007669"/>
    <property type="project" value="UniProtKB-KW"/>
</dbReference>
<dbReference type="InterPro" id="IPR045175">
    <property type="entry name" value="M28_fam"/>
</dbReference>
<evidence type="ECO:0000313" key="4">
    <source>
        <dbReference type="Proteomes" id="UP000245974"/>
    </source>
</evidence>